<comment type="caution">
    <text evidence="1">The sequence shown here is derived from an EMBL/GenBank/DDBJ whole genome shotgun (WGS) entry which is preliminary data.</text>
</comment>
<name>A0ABW3N4U8_9FLAO</name>
<protein>
    <recommendedName>
        <fullName evidence="3">Bulb-type lectin domain-containing protein</fullName>
    </recommendedName>
</protein>
<evidence type="ECO:0008006" key="3">
    <source>
        <dbReference type="Google" id="ProtNLM"/>
    </source>
</evidence>
<organism evidence="1 2">
    <name type="scientific">Winogradskyella litorisediminis</name>
    <dbReference type="NCBI Taxonomy" id="1156618"/>
    <lineage>
        <taxon>Bacteria</taxon>
        <taxon>Pseudomonadati</taxon>
        <taxon>Bacteroidota</taxon>
        <taxon>Flavobacteriia</taxon>
        <taxon>Flavobacteriales</taxon>
        <taxon>Flavobacteriaceae</taxon>
        <taxon>Winogradskyella</taxon>
    </lineage>
</organism>
<keyword evidence="2" id="KW-1185">Reference proteome</keyword>
<dbReference type="EMBL" id="JBHTJL010000009">
    <property type="protein sequence ID" value="MFD1062733.1"/>
    <property type="molecule type" value="Genomic_DNA"/>
</dbReference>
<dbReference type="Proteomes" id="UP001597013">
    <property type="component" value="Unassembled WGS sequence"/>
</dbReference>
<reference evidence="2" key="1">
    <citation type="journal article" date="2019" name="Int. J. Syst. Evol. Microbiol.">
        <title>The Global Catalogue of Microorganisms (GCM) 10K type strain sequencing project: providing services to taxonomists for standard genome sequencing and annotation.</title>
        <authorList>
            <consortium name="The Broad Institute Genomics Platform"/>
            <consortium name="The Broad Institute Genome Sequencing Center for Infectious Disease"/>
            <person name="Wu L."/>
            <person name="Ma J."/>
        </authorList>
    </citation>
    <scope>NUCLEOTIDE SEQUENCE [LARGE SCALE GENOMIC DNA]</scope>
    <source>
        <strain evidence="2">CCUG 62215</strain>
    </source>
</reference>
<proteinExistence type="predicted"/>
<accession>A0ABW3N4U8</accession>
<gene>
    <name evidence="1" type="ORF">ACFQ1Q_05700</name>
</gene>
<evidence type="ECO:0000313" key="2">
    <source>
        <dbReference type="Proteomes" id="UP001597013"/>
    </source>
</evidence>
<sequence length="445" mass="47918">MLAPKSYTYLFLISLIISCSNVEDLSVTLQNVSGVTEFVTTLGGSKNESAQSVISTVDGGYAVLGFTQSNDLNITDKQDESFDYWVIKFSPEDTIEWQKTYGGSDDDRGREIIQTQDGGYTLIGTSASNDFDVTDNNGSQDFWIVKLDNQGNISWEKSFGFQGDDMGVSVIQTTDLGYLITGVLDVTSSNGLGNTGRNSTRHAGGDYWVIKLNASGDLEWSRYFGGNFTDTAEGAVEMPDGGFIIAGGSDSEDTDITGNKGTYDFWVIRINSSGDLVWEKSFGGSQTDEARAIAKTSDGNIVITGDTRSNDLDVLGNNGAADFWLIKIDIDGNLLLQKTFGGSGFDVARDVSPTRNGGFLVTGSSRSSDGDVSENKGQNDAWALKTDSNGNIQWQKSIGGSNIDFAYSITELNDQSVIVVGDTTSNDGDITENRGFTDLLLFKIN</sequence>
<dbReference type="PANTHER" id="PTHR42754">
    <property type="entry name" value="ENDOGLUCANASE"/>
    <property type="match status" value="1"/>
</dbReference>
<dbReference type="PROSITE" id="PS51257">
    <property type="entry name" value="PROKAR_LIPOPROTEIN"/>
    <property type="match status" value="1"/>
</dbReference>
<dbReference type="RefSeq" id="WP_386128863.1">
    <property type="nucleotide sequence ID" value="NZ_JBHTJL010000009.1"/>
</dbReference>
<dbReference type="PANTHER" id="PTHR42754:SF1">
    <property type="entry name" value="LIPOPROTEIN"/>
    <property type="match status" value="1"/>
</dbReference>
<evidence type="ECO:0000313" key="1">
    <source>
        <dbReference type="EMBL" id="MFD1062733.1"/>
    </source>
</evidence>